<evidence type="ECO:0000256" key="2">
    <source>
        <dbReference type="ARBA" id="ARBA00022692"/>
    </source>
</evidence>
<keyword evidence="4 5" id="KW-0472">Membrane</keyword>
<feature type="transmembrane region" description="Helical" evidence="5">
    <location>
        <begin position="12"/>
        <end position="33"/>
    </location>
</feature>
<sequence>MAAKKTTTGLPVNTLGALCYVLGPITGILFLLIEKDAYVRFHAMQSILVFGGLFVLQMVMGVTIVLIPLVPVLSLVGFALWLLLIFKAWQGEKWEVPYVGKFAHKLLK</sequence>
<evidence type="ECO:0000256" key="1">
    <source>
        <dbReference type="ARBA" id="ARBA00004141"/>
    </source>
</evidence>
<reference evidence="6 7" key="1">
    <citation type="journal article" date="2015" name="Nature">
        <title>rRNA introns, odd ribosomes, and small enigmatic genomes across a large radiation of phyla.</title>
        <authorList>
            <person name="Brown C.T."/>
            <person name="Hug L.A."/>
            <person name="Thomas B.C."/>
            <person name="Sharon I."/>
            <person name="Castelle C.J."/>
            <person name="Singh A."/>
            <person name="Wilkins M.J."/>
            <person name="Williams K.H."/>
            <person name="Banfield J.F."/>
        </authorList>
    </citation>
    <scope>NUCLEOTIDE SEQUENCE [LARGE SCALE GENOMIC DNA]</scope>
</reference>
<dbReference type="InterPro" id="IPR019109">
    <property type="entry name" value="MamF_MmsF"/>
</dbReference>
<evidence type="ECO:0000313" key="7">
    <source>
        <dbReference type="Proteomes" id="UP000034090"/>
    </source>
</evidence>
<evidence type="ECO:0000256" key="5">
    <source>
        <dbReference type="SAM" id="Phobius"/>
    </source>
</evidence>
<feature type="transmembrane region" description="Helical" evidence="5">
    <location>
        <begin position="45"/>
        <end position="66"/>
    </location>
</feature>
<accession>A0A0G1DMR3</accession>
<dbReference type="PANTHER" id="PTHR36460:SF1">
    <property type="entry name" value="UPF0132 DOMAIN PROTEIN (AFU_ORTHOLOGUE AFUA_3G10255)"/>
    <property type="match status" value="1"/>
</dbReference>
<dbReference type="STRING" id="1618578.UV74_C0002G0078"/>
<dbReference type="Pfam" id="PF09685">
    <property type="entry name" value="MamF_MmsF"/>
    <property type="match status" value="1"/>
</dbReference>
<dbReference type="PANTHER" id="PTHR36460">
    <property type="entry name" value="UPF0132 DOMAIN PROTEIN (AFU_ORTHOLOGUE AFUA_3G10255)"/>
    <property type="match status" value="1"/>
</dbReference>
<dbReference type="AlphaFoldDB" id="A0A0G1DMR3"/>
<keyword evidence="3 5" id="KW-1133">Transmembrane helix</keyword>
<comment type="subcellular location">
    <subcellularLocation>
        <location evidence="1">Membrane</location>
        <topology evidence="1">Multi-pass membrane protein</topology>
    </subcellularLocation>
</comment>
<keyword evidence="2 5" id="KW-0812">Transmembrane</keyword>
<organism evidence="6 7">
    <name type="scientific">Candidatus Woesebacteria bacterium GW2011_GWB1_43_14</name>
    <dbReference type="NCBI Taxonomy" id="1618578"/>
    <lineage>
        <taxon>Bacteria</taxon>
        <taxon>Candidatus Woeseibacteriota</taxon>
    </lineage>
</organism>
<dbReference type="EMBL" id="LCFQ01000002">
    <property type="protein sequence ID" value="KKS98857.1"/>
    <property type="molecule type" value="Genomic_DNA"/>
</dbReference>
<evidence type="ECO:0000313" key="6">
    <source>
        <dbReference type="EMBL" id="KKS98857.1"/>
    </source>
</evidence>
<gene>
    <name evidence="6" type="ORF">UV74_C0002G0078</name>
</gene>
<dbReference type="Proteomes" id="UP000034090">
    <property type="component" value="Unassembled WGS sequence"/>
</dbReference>
<proteinExistence type="predicted"/>
<comment type="caution">
    <text evidence="6">The sequence shown here is derived from an EMBL/GenBank/DDBJ whole genome shotgun (WGS) entry which is preliminary data.</text>
</comment>
<evidence type="ECO:0000256" key="3">
    <source>
        <dbReference type="ARBA" id="ARBA00022989"/>
    </source>
</evidence>
<dbReference type="PATRIC" id="fig|1618578.3.peg.217"/>
<evidence type="ECO:0008006" key="8">
    <source>
        <dbReference type="Google" id="ProtNLM"/>
    </source>
</evidence>
<protein>
    <recommendedName>
        <fullName evidence="8">DUF4870 domain-containing protein</fullName>
    </recommendedName>
</protein>
<feature type="transmembrane region" description="Helical" evidence="5">
    <location>
        <begin position="72"/>
        <end position="89"/>
    </location>
</feature>
<evidence type="ECO:0000256" key="4">
    <source>
        <dbReference type="ARBA" id="ARBA00023136"/>
    </source>
</evidence>
<dbReference type="GO" id="GO:0016020">
    <property type="term" value="C:membrane"/>
    <property type="evidence" value="ECO:0007669"/>
    <property type="project" value="UniProtKB-SubCell"/>
</dbReference>
<name>A0A0G1DMR3_9BACT</name>